<name>A0ABP8LHT9_9MICO</name>
<keyword evidence="3" id="KW-1185">Reference proteome</keyword>
<dbReference type="EMBL" id="BAABGN010000012">
    <property type="protein sequence ID" value="GAA4428489.1"/>
    <property type="molecule type" value="Genomic_DNA"/>
</dbReference>
<comment type="caution">
    <text evidence="2">The sequence shown here is derived from an EMBL/GenBank/DDBJ whole genome shotgun (WGS) entry which is preliminary data.</text>
</comment>
<sequence>MPRAAEARRRTARLMTSPPRGPGWSYQHWERQWPPLAASLLRAAEDTGAVLTVMGNLYGYGPVDGQITRDLPLSAPGHMGRLRARMWQEALAAHQAGRIRATEVRASDYMGVLSPWNGMLVLYADSARRGRPVFSFGDPDVPHSFSYVPDVAATLAAVATDERAWGQAWHVPSPPAVTVRSALTDVAEVAGARRPRIVRIPRGLLRLSYPFVPLMRELDELLYQWDRPYVLDASETTQTFGIEATPWGEVVERTVGGLERAGKRAATPALFPSPGDHPRPARYAQLWAVGLPYVI</sequence>
<proteinExistence type="predicted"/>
<feature type="region of interest" description="Disordered" evidence="1">
    <location>
        <begin position="1"/>
        <end position="23"/>
    </location>
</feature>
<reference evidence="3" key="1">
    <citation type="journal article" date="2019" name="Int. J. Syst. Evol. Microbiol.">
        <title>The Global Catalogue of Microorganisms (GCM) 10K type strain sequencing project: providing services to taxonomists for standard genome sequencing and annotation.</title>
        <authorList>
            <consortium name="The Broad Institute Genomics Platform"/>
            <consortium name="The Broad Institute Genome Sequencing Center for Infectious Disease"/>
            <person name="Wu L."/>
            <person name="Ma J."/>
        </authorList>
    </citation>
    <scope>NUCLEOTIDE SEQUENCE [LARGE SCALE GENOMIC DNA]</scope>
    <source>
        <strain evidence="3">JCM 17810</strain>
    </source>
</reference>
<dbReference type="SUPFAM" id="SSF51735">
    <property type="entry name" value="NAD(P)-binding Rossmann-fold domains"/>
    <property type="match status" value="1"/>
</dbReference>
<protein>
    <submittedName>
        <fullName evidence="2">NAD-dependent epimerase/dehydratase family protein</fullName>
    </submittedName>
</protein>
<evidence type="ECO:0000256" key="1">
    <source>
        <dbReference type="SAM" id="MobiDB-lite"/>
    </source>
</evidence>
<gene>
    <name evidence="2" type="ORF">GCM10023169_29660</name>
</gene>
<evidence type="ECO:0000313" key="3">
    <source>
        <dbReference type="Proteomes" id="UP001500622"/>
    </source>
</evidence>
<dbReference type="Gene3D" id="3.40.50.720">
    <property type="entry name" value="NAD(P)-binding Rossmann-like Domain"/>
    <property type="match status" value="1"/>
</dbReference>
<organism evidence="2 3">
    <name type="scientific">Georgenia halophila</name>
    <dbReference type="NCBI Taxonomy" id="620889"/>
    <lineage>
        <taxon>Bacteria</taxon>
        <taxon>Bacillati</taxon>
        <taxon>Actinomycetota</taxon>
        <taxon>Actinomycetes</taxon>
        <taxon>Micrococcales</taxon>
        <taxon>Bogoriellaceae</taxon>
        <taxon>Georgenia</taxon>
    </lineage>
</organism>
<dbReference type="Proteomes" id="UP001500622">
    <property type="component" value="Unassembled WGS sequence"/>
</dbReference>
<dbReference type="InterPro" id="IPR036291">
    <property type="entry name" value="NAD(P)-bd_dom_sf"/>
</dbReference>
<accession>A0ABP8LHT9</accession>
<evidence type="ECO:0000313" key="2">
    <source>
        <dbReference type="EMBL" id="GAA4428489.1"/>
    </source>
</evidence>